<dbReference type="InterPro" id="IPR011006">
    <property type="entry name" value="CheY-like_superfamily"/>
</dbReference>
<dbReference type="InterPro" id="IPR000792">
    <property type="entry name" value="Tscrpt_reg_LuxR_C"/>
</dbReference>
<evidence type="ECO:0000256" key="1">
    <source>
        <dbReference type="ARBA" id="ARBA00023125"/>
    </source>
</evidence>
<dbReference type="PROSITE" id="PS00622">
    <property type="entry name" value="HTH_LUXR_1"/>
    <property type="match status" value="1"/>
</dbReference>
<feature type="domain" description="HTH luxR-type" evidence="3">
    <location>
        <begin position="147"/>
        <end position="212"/>
    </location>
</feature>
<name>A0A1I5LWB4_9GAMM</name>
<evidence type="ECO:0000259" key="3">
    <source>
        <dbReference type="PROSITE" id="PS50043"/>
    </source>
</evidence>
<dbReference type="PANTHER" id="PTHR43214:SF38">
    <property type="entry name" value="NITRATE_NITRITE RESPONSE REGULATOR PROTEIN NARL"/>
    <property type="match status" value="1"/>
</dbReference>
<dbReference type="Pfam" id="PF00072">
    <property type="entry name" value="Response_reg"/>
    <property type="match status" value="1"/>
</dbReference>
<dbReference type="SUPFAM" id="SSF52172">
    <property type="entry name" value="CheY-like"/>
    <property type="match status" value="1"/>
</dbReference>
<dbReference type="Pfam" id="PF00196">
    <property type="entry name" value="GerE"/>
    <property type="match status" value="1"/>
</dbReference>
<dbReference type="PROSITE" id="PS50043">
    <property type="entry name" value="HTH_LUXR_2"/>
    <property type="match status" value="1"/>
</dbReference>
<keyword evidence="2" id="KW-0597">Phosphoprotein</keyword>
<dbReference type="InterPro" id="IPR039420">
    <property type="entry name" value="WalR-like"/>
</dbReference>
<dbReference type="GO" id="GO:0000160">
    <property type="term" value="P:phosphorelay signal transduction system"/>
    <property type="evidence" value="ECO:0007669"/>
    <property type="project" value="InterPro"/>
</dbReference>
<evidence type="ECO:0000313" key="6">
    <source>
        <dbReference type="Proteomes" id="UP000182400"/>
    </source>
</evidence>
<evidence type="ECO:0000256" key="2">
    <source>
        <dbReference type="PROSITE-ProRule" id="PRU00169"/>
    </source>
</evidence>
<dbReference type="OrthoDB" id="9796655at2"/>
<dbReference type="AlphaFoldDB" id="A0A1I5LWB4"/>
<dbReference type="EMBL" id="FOWP01000004">
    <property type="protein sequence ID" value="SFP01473.1"/>
    <property type="molecule type" value="Genomic_DNA"/>
</dbReference>
<sequence>MNAPFDLLLIDDHPLLRRGLAELFESSGEFRVIGSVSSGSEGIGLARELNPAMVVLDLHMPGFDGLATLEWFKRDLPAVNVVVLTASAARDDVLAALRAGADGYLLKDSEPEALLAAVSACAHGQARLDPALSLLLASGLRERETAMEAERVELTERERQTLALIAEGFSNKLIARQLGISDGTVKVYVKHLLSKLNLRSRLELAAWAHRTGLPESNGGCR</sequence>
<dbReference type="GO" id="GO:0006355">
    <property type="term" value="P:regulation of DNA-templated transcription"/>
    <property type="evidence" value="ECO:0007669"/>
    <property type="project" value="InterPro"/>
</dbReference>
<accession>A0A1I5LWB4</accession>
<evidence type="ECO:0000259" key="4">
    <source>
        <dbReference type="PROSITE" id="PS50110"/>
    </source>
</evidence>
<feature type="modified residue" description="4-aspartylphosphate" evidence="2">
    <location>
        <position position="57"/>
    </location>
</feature>
<dbReference type="PANTHER" id="PTHR43214">
    <property type="entry name" value="TWO-COMPONENT RESPONSE REGULATOR"/>
    <property type="match status" value="1"/>
</dbReference>
<dbReference type="STRING" id="658457.SAMN05216601_104301"/>
<dbReference type="PRINTS" id="PR00038">
    <property type="entry name" value="HTHLUXR"/>
</dbReference>
<gene>
    <name evidence="5" type="ORF">SAMN05216601_104301</name>
</gene>
<dbReference type="InterPro" id="IPR001789">
    <property type="entry name" value="Sig_transdc_resp-reg_receiver"/>
</dbReference>
<dbReference type="GO" id="GO:0003677">
    <property type="term" value="F:DNA binding"/>
    <property type="evidence" value="ECO:0007669"/>
    <property type="project" value="UniProtKB-KW"/>
</dbReference>
<keyword evidence="1" id="KW-0238">DNA-binding</keyword>
<dbReference type="PROSITE" id="PS50110">
    <property type="entry name" value="RESPONSE_REGULATORY"/>
    <property type="match status" value="1"/>
</dbReference>
<dbReference type="InterPro" id="IPR016032">
    <property type="entry name" value="Sig_transdc_resp-reg_C-effctor"/>
</dbReference>
<dbReference type="SUPFAM" id="SSF46894">
    <property type="entry name" value="C-terminal effector domain of the bipartite response regulators"/>
    <property type="match status" value="1"/>
</dbReference>
<reference evidence="5 6" key="1">
    <citation type="submission" date="2016-10" db="EMBL/GenBank/DDBJ databases">
        <authorList>
            <person name="de Groot N.N."/>
        </authorList>
    </citation>
    <scope>NUCLEOTIDE SEQUENCE [LARGE SCALE GENOMIC DNA]</scope>
    <source>
        <strain evidence="5 6">CCUG 59231</strain>
    </source>
</reference>
<proteinExistence type="predicted"/>
<protein>
    <submittedName>
        <fullName evidence="5">Two-component system, NarL family, nitrate/nitrite response regulator NarL</fullName>
    </submittedName>
</protein>
<organism evidence="5 6">
    <name type="scientific">Ectopseudomonas composti</name>
    <dbReference type="NCBI Taxonomy" id="658457"/>
    <lineage>
        <taxon>Bacteria</taxon>
        <taxon>Pseudomonadati</taxon>
        <taxon>Pseudomonadota</taxon>
        <taxon>Gammaproteobacteria</taxon>
        <taxon>Pseudomonadales</taxon>
        <taxon>Pseudomonadaceae</taxon>
        <taxon>Ectopseudomonas</taxon>
    </lineage>
</organism>
<dbReference type="SMART" id="SM00448">
    <property type="entry name" value="REC"/>
    <property type="match status" value="1"/>
</dbReference>
<dbReference type="RefSeq" id="WP_074938331.1">
    <property type="nucleotide sequence ID" value="NZ_FOWP01000004.1"/>
</dbReference>
<feature type="domain" description="Response regulatory" evidence="4">
    <location>
        <begin position="6"/>
        <end position="122"/>
    </location>
</feature>
<dbReference type="Proteomes" id="UP000182400">
    <property type="component" value="Unassembled WGS sequence"/>
</dbReference>
<dbReference type="SMART" id="SM00421">
    <property type="entry name" value="HTH_LUXR"/>
    <property type="match status" value="1"/>
</dbReference>
<dbReference type="Gene3D" id="3.40.50.2300">
    <property type="match status" value="1"/>
</dbReference>
<dbReference type="CDD" id="cd06170">
    <property type="entry name" value="LuxR_C_like"/>
    <property type="match status" value="1"/>
</dbReference>
<evidence type="ECO:0000313" key="5">
    <source>
        <dbReference type="EMBL" id="SFP01473.1"/>
    </source>
</evidence>